<dbReference type="InterPro" id="IPR032466">
    <property type="entry name" value="Metal_Hydrolase"/>
</dbReference>
<dbReference type="NCBIfam" id="TIGR01224">
    <property type="entry name" value="hutI"/>
    <property type="match status" value="1"/>
</dbReference>
<dbReference type="PANTHER" id="PTHR42752:SF1">
    <property type="entry name" value="IMIDAZOLONEPROPIONASE-RELATED"/>
    <property type="match status" value="1"/>
</dbReference>
<name>A0A5S5C749_9FLAO</name>
<keyword evidence="3" id="KW-0479">Metal-binding</keyword>
<protein>
    <recommendedName>
        <fullName evidence="2 8">Imidazolonepropionase</fullName>
        <ecNumber evidence="2 8">3.5.2.7</ecNumber>
    </recommendedName>
</protein>
<dbReference type="InterPro" id="IPR006680">
    <property type="entry name" value="Amidohydro-rel"/>
</dbReference>
<dbReference type="OrthoDB" id="9776455at2"/>
<dbReference type="Proteomes" id="UP000324376">
    <property type="component" value="Unassembled WGS sequence"/>
</dbReference>
<dbReference type="PANTHER" id="PTHR42752">
    <property type="entry name" value="IMIDAZOLONEPROPIONASE"/>
    <property type="match status" value="1"/>
</dbReference>
<evidence type="ECO:0000313" key="10">
    <source>
        <dbReference type="EMBL" id="TYP75117.1"/>
    </source>
</evidence>
<organism evidence="10 11">
    <name type="scientific">Aquimarina intermedia</name>
    <dbReference type="NCBI Taxonomy" id="350814"/>
    <lineage>
        <taxon>Bacteria</taxon>
        <taxon>Pseudomonadati</taxon>
        <taxon>Bacteroidota</taxon>
        <taxon>Flavobacteriia</taxon>
        <taxon>Flavobacteriales</taxon>
        <taxon>Flavobacteriaceae</taxon>
        <taxon>Aquimarina</taxon>
    </lineage>
</organism>
<comment type="pathway">
    <text evidence="1">Amino-acid degradation.</text>
</comment>
<proteinExistence type="predicted"/>
<evidence type="ECO:0000313" key="11">
    <source>
        <dbReference type="Proteomes" id="UP000324376"/>
    </source>
</evidence>
<accession>A0A5S5C749</accession>
<reference evidence="10 11" key="1">
    <citation type="submission" date="2019-07" db="EMBL/GenBank/DDBJ databases">
        <title>Genomic Encyclopedia of Archaeal and Bacterial Type Strains, Phase II (KMG-II): from individual species to whole genera.</title>
        <authorList>
            <person name="Goeker M."/>
        </authorList>
    </citation>
    <scope>NUCLEOTIDE SEQUENCE [LARGE SCALE GENOMIC DNA]</scope>
    <source>
        <strain evidence="10 11">DSM 17527</strain>
    </source>
</reference>
<dbReference type="RefSeq" id="WP_148782117.1">
    <property type="nucleotide sequence ID" value="NZ_VNHU01000003.1"/>
</dbReference>
<keyword evidence="6" id="KW-0862">Zinc</keyword>
<dbReference type="EMBL" id="VNHU01000003">
    <property type="protein sequence ID" value="TYP75117.1"/>
    <property type="molecule type" value="Genomic_DNA"/>
</dbReference>
<evidence type="ECO:0000259" key="9">
    <source>
        <dbReference type="Pfam" id="PF01979"/>
    </source>
</evidence>
<dbReference type="InterPro" id="IPR005920">
    <property type="entry name" value="HutI"/>
</dbReference>
<evidence type="ECO:0000256" key="8">
    <source>
        <dbReference type="NCBIfam" id="TIGR01224"/>
    </source>
</evidence>
<keyword evidence="7" id="KW-0408">Iron</keyword>
<keyword evidence="4" id="KW-0378">Hydrolase</keyword>
<evidence type="ECO:0000256" key="7">
    <source>
        <dbReference type="ARBA" id="ARBA00023004"/>
    </source>
</evidence>
<keyword evidence="11" id="KW-1185">Reference proteome</keyword>
<dbReference type="Gene3D" id="2.30.40.10">
    <property type="entry name" value="Urease, subunit C, domain 1"/>
    <property type="match status" value="1"/>
</dbReference>
<dbReference type="EC" id="3.5.2.7" evidence="2 8"/>
<dbReference type="SUPFAM" id="SSF51556">
    <property type="entry name" value="Metallo-dependent hydrolases"/>
    <property type="match status" value="1"/>
</dbReference>
<dbReference type="GO" id="GO:0046872">
    <property type="term" value="F:metal ion binding"/>
    <property type="evidence" value="ECO:0007669"/>
    <property type="project" value="UniProtKB-KW"/>
</dbReference>
<sequence>MKNDTQSHSPYLFIGPLTQCLPMTSLNVKGALKDEDLPIISNAGILCQDNKIKKIAEYEELKSEALTRNARFIVLEGDYVCTPGFIDAHTHICFAGSRARDYALRNAGKTYLEIAKAGGGIWDTVTQTRKASLKELVELTAVRANTLLQSGITTVEVKSGYGLSIKEELKMLRAINQANQNTLADLISTCLAAHMLPKDYEGTAEAYLGEISAELFPILIKEELTHRIDAFIEESAFSETTIRSYFEKAKAMGFDITVHADQFTTGGSKVAVEFKALSADHLEASSDVEIKLLAASNVIAVALPGASLGLGCDFTPARKLLDKGGALAIASDWNPGSAPMGDLLLQACVLGTFEKLTNAELLAGITYRAAAVLNLEDRGTLAPDNLADFNLFQTDHFNEIFYQQGKLKPSFVFKNGELIQNDSLKTHL</sequence>
<dbReference type="GO" id="GO:0019556">
    <property type="term" value="P:L-histidine catabolic process to glutamate and formamide"/>
    <property type="evidence" value="ECO:0007669"/>
    <property type="project" value="UniProtKB-UniRule"/>
</dbReference>
<dbReference type="GO" id="GO:0050480">
    <property type="term" value="F:imidazolonepropionase activity"/>
    <property type="evidence" value="ECO:0007669"/>
    <property type="project" value="UniProtKB-UniRule"/>
</dbReference>
<dbReference type="Pfam" id="PF01979">
    <property type="entry name" value="Amidohydro_1"/>
    <property type="match status" value="1"/>
</dbReference>
<evidence type="ECO:0000256" key="3">
    <source>
        <dbReference type="ARBA" id="ARBA00022723"/>
    </source>
</evidence>
<evidence type="ECO:0000256" key="5">
    <source>
        <dbReference type="ARBA" id="ARBA00022808"/>
    </source>
</evidence>
<dbReference type="Gene3D" id="3.20.20.140">
    <property type="entry name" value="Metal-dependent hydrolases"/>
    <property type="match status" value="1"/>
</dbReference>
<keyword evidence="5" id="KW-0369">Histidine metabolism</keyword>
<evidence type="ECO:0000256" key="2">
    <source>
        <dbReference type="ARBA" id="ARBA00012864"/>
    </source>
</evidence>
<gene>
    <name evidence="10" type="ORF">BD809_103181</name>
</gene>
<dbReference type="GO" id="GO:0005737">
    <property type="term" value="C:cytoplasm"/>
    <property type="evidence" value="ECO:0007669"/>
    <property type="project" value="UniProtKB-UniRule"/>
</dbReference>
<dbReference type="SUPFAM" id="SSF51338">
    <property type="entry name" value="Composite domain of metallo-dependent hydrolases"/>
    <property type="match status" value="2"/>
</dbReference>
<evidence type="ECO:0000256" key="1">
    <source>
        <dbReference type="ARBA" id="ARBA00005023"/>
    </source>
</evidence>
<dbReference type="AlphaFoldDB" id="A0A5S5C749"/>
<comment type="caution">
    <text evidence="10">The sequence shown here is derived from an EMBL/GenBank/DDBJ whole genome shotgun (WGS) entry which is preliminary data.</text>
</comment>
<dbReference type="InterPro" id="IPR011059">
    <property type="entry name" value="Metal-dep_hydrolase_composite"/>
</dbReference>
<evidence type="ECO:0000256" key="6">
    <source>
        <dbReference type="ARBA" id="ARBA00022833"/>
    </source>
</evidence>
<evidence type="ECO:0000256" key="4">
    <source>
        <dbReference type="ARBA" id="ARBA00022801"/>
    </source>
</evidence>
<feature type="domain" description="Amidohydrolase-related" evidence="9">
    <location>
        <begin position="82"/>
        <end position="418"/>
    </location>
</feature>